<dbReference type="InterPro" id="IPR004447">
    <property type="entry name" value="Peptidase_S41A"/>
</dbReference>
<dbReference type="FunFam" id="3.90.226.10:FF:000029">
    <property type="entry name" value="Peptidase, S41 family"/>
    <property type="match status" value="1"/>
</dbReference>
<protein>
    <submittedName>
        <fullName evidence="8">Carboxy-terminal processing protease</fullName>
        <ecNumber evidence="8">3.4.21.102</ecNumber>
    </submittedName>
</protein>
<dbReference type="SUPFAM" id="SSF50156">
    <property type="entry name" value="PDZ domain-like"/>
    <property type="match status" value="1"/>
</dbReference>
<accession>B8KUN7</accession>
<evidence type="ECO:0000256" key="4">
    <source>
        <dbReference type="ARBA" id="ARBA00022825"/>
    </source>
</evidence>
<keyword evidence="4 5" id="KW-0720">Serine protease</keyword>
<evidence type="ECO:0000256" key="1">
    <source>
        <dbReference type="ARBA" id="ARBA00009179"/>
    </source>
</evidence>
<dbReference type="Proteomes" id="UP000004699">
    <property type="component" value="Unassembled WGS sequence"/>
</dbReference>
<evidence type="ECO:0000256" key="5">
    <source>
        <dbReference type="RuleBase" id="RU004404"/>
    </source>
</evidence>
<dbReference type="Gene3D" id="3.90.226.10">
    <property type="entry name" value="2-enoyl-CoA Hydratase, Chain A, domain 1"/>
    <property type="match status" value="1"/>
</dbReference>
<feature type="signal peptide" evidence="6">
    <location>
        <begin position="1"/>
        <end position="26"/>
    </location>
</feature>
<evidence type="ECO:0000256" key="3">
    <source>
        <dbReference type="ARBA" id="ARBA00022801"/>
    </source>
</evidence>
<dbReference type="RefSeq" id="WP_009019821.1">
    <property type="nucleotide sequence ID" value="NZ_DS999411.1"/>
</dbReference>
<organism evidence="8 9">
    <name type="scientific">Luminiphilus syltensis NOR5-1B</name>
    <dbReference type="NCBI Taxonomy" id="565045"/>
    <lineage>
        <taxon>Bacteria</taxon>
        <taxon>Pseudomonadati</taxon>
        <taxon>Pseudomonadota</taxon>
        <taxon>Gammaproteobacteria</taxon>
        <taxon>Cellvibrionales</taxon>
        <taxon>Halieaceae</taxon>
        <taxon>Luminiphilus</taxon>
    </lineage>
</organism>
<dbReference type="Gene3D" id="2.30.42.10">
    <property type="match status" value="1"/>
</dbReference>
<dbReference type="CDD" id="cd06782">
    <property type="entry name" value="cpPDZ_CPP-like"/>
    <property type="match status" value="1"/>
</dbReference>
<evidence type="ECO:0000259" key="7">
    <source>
        <dbReference type="PROSITE" id="PS50106"/>
    </source>
</evidence>
<dbReference type="NCBIfam" id="TIGR00225">
    <property type="entry name" value="prc"/>
    <property type="match status" value="1"/>
</dbReference>
<dbReference type="PANTHER" id="PTHR32060">
    <property type="entry name" value="TAIL-SPECIFIC PROTEASE"/>
    <property type="match status" value="1"/>
</dbReference>
<dbReference type="GO" id="GO:0006508">
    <property type="term" value="P:proteolysis"/>
    <property type="evidence" value="ECO:0007669"/>
    <property type="project" value="UniProtKB-KW"/>
</dbReference>
<dbReference type="MEROPS" id="S41.004"/>
<dbReference type="SMART" id="SM00228">
    <property type="entry name" value="PDZ"/>
    <property type="match status" value="1"/>
</dbReference>
<evidence type="ECO:0000313" key="8">
    <source>
        <dbReference type="EMBL" id="EED35074.1"/>
    </source>
</evidence>
<dbReference type="SUPFAM" id="SSF52096">
    <property type="entry name" value="ClpP/crotonase"/>
    <property type="match status" value="1"/>
</dbReference>
<dbReference type="EMBL" id="DS999411">
    <property type="protein sequence ID" value="EED35074.1"/>
    <property type="molecule type" value="Genomic_DNA"/>
</dbReference>
<dbReference type="GO" id="GO:0004252">
    <property type="term" value="F:serine-type endopeptidase activity"/>
    <property type="evidence" value="ECO:0007669"/>
    <property type="project" value="UniProtKB-EC"/>
</dbReference>
<dbReference type="InterPro" id="IPR055210">
    <property type="entry name" value="CtpA/B_N"/>
</dbReference>
<dbReference type="InterPro" id="IPR005151">
    <property type="entry name" value="Tail-specific_protease"/>
</dbReference>
<dbReference type="CDD" id="cd07560">
    <property type="entry name" value="Peptidase_S41_CPP"/>
    <property type="match status" value="1"/>
</dbReference>
<dbReference type="InterPro" id="IPR029045">
    <property type="entry name" value="ClpP/crotonase-like_dom_sf"/>
</dbReference>
<dbReference type="Gene3D" id="3.30.750.44">
    <property type="match status" value="1"/>
</dbReference>
<sequence length="452" mass="48045">MQNLRKTFAFLSAAAFLGGNAIHVQAQDGDEMPSPEIREHSTMPPESALPLQELQMFADVFNQIRQGYVEDIDDSTLFEYAVQGMLTGLDPHSVYLNKADYDDLQTTTEGEFSGLGIEIGKEGAYIKIVSPIDGSPAEEAGLQAGDIILKLDGTPVKGLTLNEAVDIMRGPTGSDLTLEIGRPGEPQPFDVTVTRDVIKVASVRSRLLAPGYGYLRIAQFQRNTGEDVANALARLQSDSALEGLVLDLRNNPGGVLGASVDVAGAFLDGGLVVYTEGRHRSAKERFEANSGDALGGAPIVVLINGGSASASEIVAGALQDRARGIVMGTRSFGKGSVQTVLPVSENRAVKLTTALYYTPEGRSIQAEGIVPDIVVERAKVTSIESTRRIKESDLAGRLDGGSDVLDTESESIAALQETDNQLYEALTMLRGVNLLAGRQKPAETLAAEAIDE</sequence>
<dbReference type="FunFam" id="2.30.42.10:FF:000063">
    <property type="entry name" value="Peptidase, S41 family"/>
    <property type="match status" value="1"/>
</dbReference>
<dbReference type="Pfam" id="PF03572">
    <property type="entry name" value="Peptidase_S41"/>
    <property type="match status" value="1"/>
</dbReference>
<proteinExistence type="inferred from homology"/>
<keyword evidence="2 5" id="KW-0645">Protease</keyword>
<dbReference type="InterPro" id="IPR041489">
    <property type="entry name" value="PDZ_6"/>
</dbReference>
<keyword evidence="9" id="KW-1185">Reference proteome</keyword>
<dbReference type="STRING" id="565045.NOR51B_1016"/>
<evidence type="ECO:0000313" key="9">
    <source>
        <dbReference type="Proteomes" id="UP000004699"/>
    </source>
</evidence>
<dbReference type="OrthoDB" id="9812068at2"/>
<dbReference type="InterPro" id="IPR036034">
    <property type="entry name" value="PDZ_sf"/>
</dbReference>
<dbReference type="InterPro" id="IPR001478">
    <property type="entry name" value="PDZ"/>
</dbReference>
<gene>
    <name evidence="8" type="primary">ctpA</name>
    <name evidence="8" type="ORF">NOR51B_1016</name>
</gene>
<dbReference type="Pfam" id="PF17820">
    <property type="entry name" value="PDZ_6"/>
    <property type="match status" value="1"/>
</dbReference>
<reference evidence="9" key="1">
    <citation type="journal article" date="2013" name="BMC Microbiol.">
        <title>Taxonomy and evolution of bacteriochlorophyll a-containing members of the OM60/NOR5 clade of marine gammaproteobacteria: description of Luminiphilus syltensis gen. nov., sp. nov., reclassification of Haliea rubra as Pseudohaliea rubra gen. nov., comb. nov., and emendation of Chromatocurvus halotolerans.</title>
        <authorList>
            <person name="Spring S."/>
            <person name="Riedel T."/>
            <person name="Sproer C."/>
            <person name="Yan S."/>
            <person name="Harder J."/>
            <person name="Fuchs B.M."/>
        </authorList>
    </citation>
    <scope>NUCLEOTIDE SEQUENCE [LARGE SCALE GENOMIC DNA]</scope>
    <source>
        <strain evidence="9">NOR51-B</strain>
    </source>
</reference>
<dbReference type="PROSITE" id="PS50106">
    <property type="entry name" value="PDZ"/>
    <property type="match status" value="1"/>
</dbReference>
<keyword evidence="6" id="KW-0732">Signal</keyword>
<dbReference type="AlphaFoldDB" id="B8KUN7"/>
<feature type="chain" id="PRO_5002873471" evidence="6">
    <location>
        <begin position="27"/>
        <end position="452"/>
    </location>
</feature>
<dbReference type="GO" id="GO:0030288">
    <property type="term" value="C:outer membrane-bounded periplasmic space"/>
    <property type="evidence" value="ECO:0007669"/>
    <property type="project" value="TreeGrafter"/>
</dbReference>
<evidence type="ECO:0000256" key="6">
    <source>
        <dbReference type="SAM" id="SignalP"/>
    </source>
</evidence>
<comment type="similarity">
    <text evidence="1 5">Belongs to the peptidase S41A family.</text>
</comment>
<dbReference type="GO" id="GO:0007165">
    <property type="term" value="P:signal transduction"/>
    <property type="evidence" value="ECO:0007669"/>
    <property type="project" value="TreeGrafter"/>
</dbReference>
<dbReference type="SMART" id="SM00245">
    <property type="entry name" value="TSPc"/>
    <property type="match status" value="1"/>
</dbReference>
<dbReference type="Pfam" id="PF22694">
    <property type="entry name" value="CtpB_N-like"/>
    <property type="match status" value="1"/>
</dbReference>
<feature type="domain" description="PDZ" evidence="7">
    <location>
        <begin position="101"/>
        <end position="169"/>
    </location>
</feature>
<dbReference type="PANTHER" id="PTHR32060:SF30">
    <property type="entry name" value="CARBOXY-TERMINAL PROCESSING PROTEASE CTPA"/>
    <property type="match status" value="1"/>
</dbReference>
<dbReference type="eggNOG" id="COG0793">
    <property type="taxonomic scope" value="Bacteria"/>
</dbReference>
<dbReference type="EC" id="3.4.21.102" evidence="8"/>
<name>B8KUN7_9GAMM</name>
<evidence type="ECO:0000256" key="2">
    <source>
        <dbReference type="ARBA" id="ARBA00022670"/>
    </source>
</evidence>
<keyword evidence="3 5" id="KW-0378">Hydrolase</keyword>
<dbReference type="HOGENOM" id="CLU_017295_1_1_6"/>